<evidence type="ECO:0000256" key="1">
    <source>
        <dbReference type="SAM" id="MobiDB-lite"/>
    </source>
</evidence>
<feature type="region of interest" description="Disordered" evidence="1">
    <location>
        <begin position="1"/>
        <end position="66"/>
    </location>
</feature>
<dbReference type="AlphaFoldDB" id="A0A6G1E1Q3"/>
<feature type="compositionally biased region" description="Basic and acidic residues" evidence="1">
    <location>
        <begin position="7"/>
        <end position="17"/>
    </location>
</feature>
<feature type="compositionally biased region" description="Basic and acidic residues" evidence="1">
    <location>
        <begin position="52"/>
        <end position="66"/>
    </location>
</feature>
<keyword evidence="3" id="KW-1185">Reference proteome</keyword>
<organism evidence="2 3">
    <name type="scientific">Oryza meyeriana var. granulata</name>
    <dbReference type="NCBI Taxonomy" id="110450"/>
    <lineage>
        <taxon>Eukaryota</taxon>
        <taxon>Viridiplantae</taxon>
        <taxon>Streptophyta</taxon>
        <taxon>Embryophyta</taxon>
        <taxon>Tracheophyta</taxon>
        <taxon>Spermatophyta</taxon>
        <taxon>Magnoliopsida</taxon>
        <taxon>Liliopsida</taxon>
        <taxon>Poales</taxon>
        <taxon>Poaceae</taxon>
        <taxon>BOP clade</taxon>
        <taxon>Oryzoideae</taxon>
        <taxon>Oryzeae</taxon>
        <taxon>Oryzinae</taxon>
        <taxon>Oryza</taxon>
        <taxon>Oryza meyeriana</taxon>
    </lineage>
</organism>
<sequence length="66" mass="7168">MSGDAGSAHDGHGKFSPEEDDARPNAPFPPALRDELVRLGPMVQEFIAQSHTRSDQGHRGDMQTNP</sequence>
<gene>
    <name evidence="2" type="ORF">E2562_021518</name>
</gene>
<name>A0A6G1E1Q3_9ORYZ</name>
<dbReference type="Proteomes" id="UP000479710">
    <property type="component" value="Unassembled WGS sequence"/>
</dbReference>
<accession>A0A6G1E1Q3</accession>
<evidence type="ECO:0000313" key="2">
    <source>
        <dbReference type="EMBL" id="KAF0917863.1"/>
    </source>
</evidence>
<comment type="caution">
    <text evidence="2">The sequence shown here is derived from an EMBL/GenBank/DDBJ whole genome shotgun (WGS) entry which is preliminary data.</text>
</comment>
<reference evidence="2 3" key="1">
    <citation type="submission" date="2019-11" db="EMBL/GenBank/DDBJ databases">
        <title>Whole genome sequence of Oryza granulata.</title>
        <authorList>
            <person name="Li W."/>
        </authorList>
    </citation>
    <scope>NUCLEOTIDE SEQUENCE [LARGE SCALE GENOMIC DNA]</scope>
    <source>
        <strain evidence="3">cv. Menghai</strain>
        <tissue evidence="2">Leaf</tissue>
    </source>
</reference>
<proteinExistence type="predicted"/>
<dbReference type="EMBL" id="SPHZ02000005">
    <property type="protein sequence ID" value="KAF0917863.1"/>
    <property type="molecule type" value="Genomic_DNA"/>
</dbReference>
<evidence type="ECO:0000313" key="3">
    <source>
        <dbReference type="Proteomes" id="UP000479710"/>
    </source>
</evidence>
<protein>
    <submittedName>
        <fullName evidence="2">Uncharacterized protein</fullName>
    </submittedName>
</protein>